<dbReference type="InterPro" id="IPR007110">
    <property type="entry name" value="Ig-like_dom"/>
</dbReference>
<feature type="compositionally biased region" description="Pro residues" evidence="1">
    <location>
        <begin position="60"/>
        <end position="91"/>
    </location>
</feature>
<evidence type="ECO:0000256" key="2">
    <source>
        <dbReference type="SAM" id="Phobius"/>
    </source>
</evidence>
<evidence type="ECO:0000313" key="4">
    <source>
        <dbReference type="EMBL" id="MFC0568142.1"/>
    </source>
</evidence>
<dbReference type="RefSeq" id="WP_377343594.1">
    <property type="nucleotide sequence ID" value="NZ_JBHLUE010000032.1"/>
</dbReference>
<evidence type="ECO:0000313" key="5">
    <source>
        <dbReference type="Proteomes" id="UP001589894"/>
    </source>
</evidence>
<feature type="compositionally biased region" description="Low complexity" evidence="1">
    <location>
        <begin position="32"/>
        <end position="43"/>
    </location>
</feature>
<organism evidence="4 5">
    <name type="scientific">Plantactinospora siamensis</name>
    <dbReference type="NCBI Taxonomy" id="555372"/>
    <lineage>
        <taxon>Bacteria</taxon>
        <taxon>Bacillati</taxon>
        <taxon>Actinomycetota</taxon>
        <taxon>Actinomycetes</taxon>
        <taxon>Micromonosporales</taxon>
        <taxon>Micromonosporaceae</taxon>
        <taxon>Plantactinospora</taxon>
    </lineage>
</organism>
<feature type="compositionally biased region" description="Basic and acidic residues" evidence="1">
    <location>
        <begin position="44"/>
        <end position="56"/>
    </location>
</feature>
<keyword evidence="2" id="KW-0472">Membrane</keyword>
<feature type="transmembrane region" description="Helical" evidence="2">
    <location>
        <begin position="158"/>
        <end position="183"/>
    </location>
</feature>
<comment type="caution">
    <text evidence="4">The sequence shown here is derived from an EMBL/GenBank/DDBJ whole genome shotgun (WGS) entry which is preliminary data.</text>
</comment>
<gene>
    <name evidence="4" type="ORF">ACFFHU_28860</name>
</gene>
<protein>
    <recommendedName>
        <fullName evidence="3">Ig-like domain-containing protein</fullName>
    </recommendedName>
</protein>
<dbReference type="Proteomes" id="UP001589894">
    <property type="component" value="Unassembled WGS sequence"/>
</dbReference>
<keyword evidence="2" id="KW-1133">Transmembrane helix</keyword>
<sequence>MTEPRGMGGAAPDEHGPATPGDRAAGGGGAPATGAAPADPATAPDRDDRGTVEFGERGFPTPPGYPPYGAPPPYAPPPHPGEQPYPDPPPGATGNGPPTSPPAGPGAAGGEGGADLPGEGGTVEFGQAGFPNPPGYPPAEPAPATPPTQPGRRRRRPWVIASIVLGIVLLLCGGGGVTAFLLLRGGGGEGAPDPAAAADSFLRAVYLDRNADEAATLVCPAARDKAKISKKVQEVEGYGKTYPNPRFRWTPPTVTDQNPQRAVVTTKLTMITADERFAEEQLTLTVVDQTGWWVCEVG</sequence>
<feature type="domain" description="Ig-like" evidence="3">
    <location>
        <begin position="194"/>
        <end position="298"/>
    </location>
</feature>
<reference evidence="4 5" key="1">
    <citation type="submission" date="2024-09" db="EMBL/GenBank/DDBJ databases">
        <authorList>
            <person name="Sun Q."/>
            <person name="Mori K."/>
        </authorList>
    </citation>
    <scope>NUCLEOTIDE SEQUENCE [LARGE SCALE GENOMIC DNA]</scope>
    <source>
        <strain evidence="4 5">TBRC 2205</strain>
    </source>
</reference>
<evidence type="ECO:0000256" key="1">
    <source>
        <dbReference type="SAM" id="MobiDB-lite"/>
    </source>
</evidence>
<accession>A0ABV6P530</accession>
<keyword evidence="5" id="KW-1185">Reference proteome</keyword>
<name>A0ABV6P530_9ACTN</name>
<feature type="region of interest" description="Disordered" evidence="1">
    <location>
        <begin position="1"/>
        <end position="153"/>
    </location>
</feature>
<feature type="compositionally biased region" description="Pro residues" evidence="1">
    <location>
        <begin position="131"/>
        <end position="149"/>
    </location>
</feature>
<dbReference type="EMBL" id="JBHLUE010000032">
    <property type="protein sequence ID" value="MFC0568142.1"/>
    <property type="molecule type" value="Genomic_DNA"/>
</dbReference>
<keyword evidence="2" id="KW-0812">Transmembrane</keyword>
<evidence type="ECO:0000259" key="3">
    <source>
        <dbReference type="PROSITE" id="PS50835"/>
    </source>
</evidence>
<feature type="compositionally biased region" description="Gly residues" evidence="1">
    <location>
        <begin position="106"/>
        <end position="123"/>
    </location>
</feature>
<dbReference type="PROSITE" id="PS50835">
    <property type="entry name" value="IG_LIKE"/>
    <property type="match status" value="1"/>
</dbReference>
<proteinExistence type="predicted"/>